<gene>
    <name evidence="5" type="primary">LOC100368882</name>
</gene>
<evidence type="ECO:0000259" key="3">
    <source>
        <dbReference type="Pfam" id="PF07959"/>
    </source>
</evidence>
<proteinExistence type="predicted"/>
<protein>
    <submittedName>
        <fullName evidence="5">Fucose-1-phosphate guanylyltransferase-like</fullName>
    </submittedName>
</protein>
<name>A0ABM0GP37_SACKO</name>
<sequence length="630" mass="70295">MATSIQEHIAEATREKLQEYETLRGNLVGDLPFWDLVVITAADEAQASAYKLQIYDKLSKREIPDGITYHVFSDPVGPKIGNGGSTLAALAELEKLHKDLLCNYKILLINAGGMSQRLPHASLLGKIFTAMPVGNPIYQMIDLKLAMYIDLPSRMKPGIFVCSADTIELYDVRGDELQWSFKEPGLTALAHPSAIEIGTGHGVFVLPKQENYKHVKAYMTECLEFLHKPSIAVMRKKGAVIPDKMASDCNTSNLTGANGGDCQPEVVYTDSAFYIDAPTIKKLAEYYRQVQPLQCEIDAYGDFLQALGPNASMDYTNNVDNVVKVTDELIAKRQEIFNLLKGTQLNVIAMNESNFYHLGTTTEYLHHFCCNPSFTDELGSTNDVFNLRMGKSKNADEPAAKMPRISDGKGCTMHSAIKDSLEDSHPFVVEYCNFSAQADIHIGRNCIVSMCCVSGKKRISIPDNTFLHTACVRLEKDARYVTIVLNIHDNLKTKVGQASIGDLVFLGKPLSELFTNFSSDEAKCLFPARMEEYSIWDAKLFPVSDNMDNALFAALDMATIVKQKGQFDDLSSFHVGRISISDILLKKDIQTMLFYRDNLYKINLRSSMLFIIVITIHSTFESLFFHPNLI</sequence>
<dbReference type="Pfam" id="PF07959">
    <property type="entry name" value="Fucose_pyrophosphorylase"/>
    <property type="match status" value="1"/>
</dbReference>
<feature type="domain" description="GDP-fucose pyrophosphorylase" evidence="3">
    <location>
        <begin position="99"/>
        <end position="544"/>
    </location>
</feature>
<dbReference type="Proteomes" id="UP000694865">
    <property type="component" value="Unplaced"/>
</dbReference>
<dbReference type="PANTHER" id="PTHR15045">
    <property type="entry name" value="FUCOSE-1-PHOSPHATE GUANYLYLTRANSFERASE"/>
    <property type="match status" value="1"/>
</dbReference>
<evidence type="ECO:0000256" key="2">
    <source>
        <dbReference type="ARBA" id="ARBA00022741"/>
    </source>
</evidence>
<dbReference type="GeneID" id="100368882"/>
<accession>A0ABM0GP37</accession>
<evidence type="ECO:0000256" key="1">
    <source>
        <dbReference type="ARBA" id="ARBA00022679"/>
    </source>
</evidence>
<keyword evidence="2" id="KW-0547">Nucleotide-binding</keyword>
<keyword evidence="1" id="KW-0808">Transferase</keyword>
<dbReference type="InterPro" id="IPR012887">
    <property type="entry name" value="GDP_fucose_pyrophosphorylase"/>
</dbReference>
<evidence type="ECO:0000313" key="4">
    <source>
        <dbReference type="Proteomes" id="UP000694865"/>
    </source>
</evidence>
<organism evidence="4 5">
    <name type="scientific">Saccoglossus kowalevskii</name>
    <name type="common">Acorn worm</name>
    <dbReference type="NCBI Taxonomy" id="10224"/>
    <lineage>
        <taxon>Eukaryota</taxon>
        <taxon>Metazoa</taxon>
        <taxon>Hemichordata</taxon>
        <taxon>Enteropneusta</taxon>
        <taxon>Harrimaniidae</taxon>
        <taxon>Saccoglossus</taxon>
    </lineage>
</organism>
<dbReference type="PANTHER" id="PTHR15045:SF1">
    <property type="entry name" value="FUCOSE-1-PHOSPHATE GUANYLYLTRANSFERASE"/>
    <property type="match status" value="1"/>
</dbReference>
<keyword evidence="4" id="KW-1185">Reference proteome</keyword>
<dbReference type="RefSeq" id="XP_002734232.1">
    <property type="nucleotide sequence ID" value="XM_002734186.1"/>
</dbReference>
<reference evidence="5" key="1">
    <citation type="submission" date="2025-08" db="UniProtKB">
        <authorList>
            <consortium name="RefSeq"/>
        </authorList>
    </citation>
    <scope>IDENTIFICATION</scope>
    <source>
        <tissue evidence="5">Testes</tissue>
    </source>
</reference>
<evidence type="ECO:0000313" key="5">
    <source>
        <dbReference type="RefSeq" id="XP_002734232.1"/>
    </source>
</evidence>